<protein>
    <recommendedName>
        <fullName evidence="2">carbonic anhydrase</fullName>
        <ecNumber evidence="2">4.2.1.1</ecNumber>
    </recommendedName>
</protein>
<dbReference type="OrthoDB" id="24878at2157"/>
<dbReference type="GeneID" id="24907606"/>
<sequence>MKPIYPEELKYGQKPKMVVVSCSDSRIPGGIVFSDWKFVPGQYFEIRNARNCYLLSKESFFYAVAHLKVEEVAIVGHNNCGMMKALIKGKDDVPEIQNVIDLIIGKVFGGDLPTDEVDELAKENVHRQIELLLEEPLVKERYESGDLKLKGYYYDFSKGVPELYLINENGKKLNEKVF</sequence>
<dbReference type="SMART" id="SM00947">
    <property type="entry name" value="Pro_CA"/>
    <property type="match status" value="1"/>
</dbReference>
<organism evidence="8 9">
    <name type="scientific">Thermococcus paralvinellae</name>
    <dbReference type="NCBI Taxonomy" id="582419"/>
    <lineage>
        <taxon>Archaea</taxon>
        <taxon>Methanobacteriati</taxon>
        <taxon>Methanobacteriota</taxon>
        <taxon>Thermococci</taxon>
        <taxon>Thermococcales</taxon>
        <taxon>Thermococcaceae</taxon>
        <taxon>Thermococcus</taxon>
    </lineage>
</organism>
<proteinExistence type="inferred from homology"/>
<gene>
    <name evidence="8" type="ORF">TES1_0321</name>
</gene>
<feature type="binding site" evidence="7">
    <location>
        <position position="80"/>
    </location>
    <ligand>
        <name>Zn(2+)</name>
        <dbReference type="ChEBI" id="CHEBI:29105"/>
    </ligand>
</feature>
<dbReference type="PANTHER" id="PTHR11002:SF76">
    <property type="entry name" value="CARBONIC ANHYDRASE"/>
    <property type="match status" value="1"/>
</dbReference>
<dbReference type="HOGENOM" id="CLU_1507460_0_0_2"/>
<evidence type="ECO:0000256" key="1">
    <source>
        <dbReference type="ARBA" id="ARBA00006217"/>
    </source>
</evidence>
<dbReference type="GO" id="GO:0004089">
    <property type="term" value="F:carbonate dehydratase activity"/>
    <property type="evidence" value="ECO:0007669"/>
    <property type="project" value="UniProtKB-EC"/>
</dbReference>
<dbReference type="PANTHER" id="PTHR11002">
    <property type="entry name" value="CARBONIC ANHYDRASE"/>
    <property type="match status" value="1"/>
</dbReference>
<dbReference type="Pfam" id="PF00484">
    <property type="entry name" value="Pro_CA"/>
    <property type="match status" value="1"/>
</dbReference>
<dbReference type="InterPro" id="IPR036874">
    <property type="entry name" value="Carbonic_anhydrase_sf"/>
</dbReference>
<dbReference type="STRING" id="582419.TES1_0321"/>
<keyword evidence="5" id="KW-0456">Lyase</keyword>
<dbReference type="InterPro" id="IPR001765">
    <property type="entry name" value="Carbonic_anhydrase"/>
</dbReference>
<evidence type="ECO:0000256" key="5">
    <source>
        <dbReference type="ARBA" id="ARBA00023239"/>
    </source>
</evidence>
<comment type="similarity">
    <text evidence="1">Belongs to the beta-class carbonic anhydrase family.</text>
</comment>
<dbReference type="AlphaFoldDB" id="W0I5J5"/>
<dbReference type="RefSeq" id="WP_042679643.1">
    <property type="nucleotide sequence ID" value="NZ_CP006965.1"/>
</dbReference>
<reference evidence="8 9" key="1">
    <citation type="journal article" date="2014" name="Int. J. Syst. Evol. Microbiol.">
        <title>Thermococcus paralvinellae sp. nov. and Thermococcus cleftensis sp. nov. of hyperthermophilic heterotrophs from deep-sea hydrothermal vents.</title>
        <authorList>
            <person name="Hensley S.A."/>
            <person name="Jung J.H."/>
            <person name="Park C.S."/>
            <person name="Holden J.F."/>
        </authorList>
    </citation>
    <scope>NUCLEOTIDE SEQUENCE [LARGE SCALE GENOMIC DNA]</scope>
    <source>
        <strain evidence="8 9">ES1</strain>
    </source>
</reference>
<dbReference type="EC" id="4.2.1.1" evidence="2"/>
<keyword evidence="9" id="KW-1185">Reference proteome</keyword>
<dbReference type="SMR" id="W0I5J5"/>
<comment type="cofactor">
    <cofactor evidence="7">
        <name>Zn(2+)</name>
        <dbReference type="ChEBI" id="CHEBI:29105"/>
    </cofactor>
    <text evidence="7">Binds 1 zinc ion per subunit.</text>
</comment>
<accession>W0I5J5</accession>
<dbReference type="Proteomes" id="UP000019027">
    <property type="component" value="Chromosome"/>
</dbReference>
<feature type="binding site" evidence="7">
    <location>
        <position position="22"/>
    </location>
    <ligand>
        <name>Zn(2+)</name>
        <dbReference type="ChEBI" id="CHEBI:29105"/>
    </ligand>
</feature>
<dbReference type="SUPFAM" id="SSF53056">
    <property type="entry name" value="beta-carbonic anhydrase, cab"/>
    <property type="match status" value="1"/>
</dbReference>
<evidence type="ECO:0000313" key="8">
    <source>
        <dbReference type="EMBL" id="AHF79715.1"/>
    </source>
</evidence>
<keyword evidence="3 7" id="KW-0479">Metal-binding</keyword>
<dbReference type="GO" id="GO:0008270">
    <property type="term" value="F:zinc ion binding"/>
    <property type="evidence" value="ECO:0007669"/>
    <property type="project" value="InterPro"/>
</dbReference>
<evidence type="ECO:0000256" key="3">
    <source>
        <dbReference type="ARBA" id="ARBA00022723"/>
    </source>
</evidence>
<keyword evidence="4 7" id="KW-0862">Zinc</keyword>
<evidence type="ECO:0000313" key="9">
    <source>
        <dbReference type="Proteomes" id="UP000019027"/>
    </source>
</evidence>
<name>W0I5J5_9EURY</name>
<evidence type="ECO:0000256" key="7">
    <source>
        <dbReference type="PIRSR" id="PIRSR601765-2"/>
    </source>
</evidence>
<dbReference type="Gene3D" id="3.40.1050.10">
    <property type="entry name" value="Carbonic anhydrase"/>
    <property type="match status" value="1"/>
</dbReference>
<evidence type="ECO:0000256" key="6">
    <source>
        <dbReference type="ARBA" id="ARBA00048348"/>
    </source>
</evidence>
<comment type="catalytic activity">
    <reaction evidence="6">
        <text>hydrogencarbonate + H(+) = CO2 + H2O</text>
        <dbReference type="Rhea" id="RHEA:10748"/>
        <dbReference type="ChEBI" id="CHEBI:15377"/>
        <dbReference type="ChEBI" id="CHEBI:15378"/>
        <dbReference type="ChEBI" id="CHEBI:16526"/>
        <dbReference type="ChEBI" id="CHEBI:17544"/>
        <dbReference type="EC" id="4.2.1.1"/>
    </reaction>
</comment>
<feature type="binding site" evidence="7">
    <location>
        <position position="77"/>
    </location>
    <ligand>
        <name>Zn(2+)</name>
        <dbReference type="ChEBI" id="CHEBI:29105"/>
    </ligand>
</feature>
<evidence type="ECO:0000256" key="4">
    <source>
        <dbReference type="ARBA" id="ARBA00022833"/>
    </source>
</evidence>
<dbReference type="KEGG" id="ths:TES1_0321"/>
<dbReference type="EMBL" id="CP006965">
    <property type="protein sequence ID" value="AHF79715.1"/>
    <property type="molecule type" value="Genomic_DNA"/>
</dbReference>
<evidence type="ECO:0000256" key="2">
    <source>
        <dbReference type="ARBA" id="ARBA00012925"/>
    </source>
</evidence>